<reference evidence="3" key="1">
    <citation type="submission" date="2017-09" db="EMBL/GenBank/DDBJ databases">
        <title>Depth-based differentiation of microbial function through sediment-hosted aquifers and enrichment of novel symbionts in the deep terrestrial subsurface.</title>
        <authorList>
            <person name="Probst A.J."/>
            <person name="Ladd B."/>
            <person name="Jarett J.K."/>
            <person name="Geller-Mcgrath D.E."/>
            <person name="Sieber C.M.K."/>
            <person name="Emerson J.B."/>
            <person name="Anantharaman K."/>
            <person name="Thomas B.C."/>
            <person name="Malmstrom R."/>
            <person name="Stieglmeier M."/>
            <person name="Klingl A."/>
            <person name="Woyke T."/>
            <person name="Ryan C.M."/>
            <person name="Banfield J.F."/>
        </authorList>
    </citation>
    <scope>NUCLEOTIDE SEQUENCE [LARGE SCALE GENOMIC DNA]</scope>
</reference>
<sequence>MSQKYQVSNSNKLDAQLDRIFELKPNDLHLPFLTNIYKLLTSPLKSLPIVFIIPISLGTAVAMYLFFGPIVVQLVSLLQHGF</sequence>
<feature type="transmembrane region" description="Helical" evidence="1">
    <location>
        <begin position="47"/>
        <end position="67"/>
    </location>
</feature>
<name>A0A2M7TY66_9BACT</name>
<dbReference type="Proteomes" id="UP000228503">
    <property type="component" value="Unassembled WGS sequence"/>
</dbReference>
<organism evidence="2 3">
    <name type="scientific">Candidatus Roizmanbacteria bacterium CG_4_10_14_0_2_um_filter_39_13</name>
    <dbReference type="NCBI Taxonomy" id="1974825"/>
    <lineage>
        <taxon>Bacteria</taxon>
        <taxon>Candidatus Roizmaniibacteriota</taxon>
    </lineage>
</organism>
<evidence type="ECO:0000313" key="3">
    <source>
        <dbReference type="Proteomes" id="UP000228503"/>
    </source>
</evidence>
<evidence type="ECO:0000256" key="1">
    <source>
        <dbReference type="SAM" id="Phobius"/>
    </source>
</evidence>
<keyword evidence="1" id="KW-0812">Transmembrane</keyword>
<evidence type="ECO:0000313" key="2">
    <source>
        <dbReference type="EMBL" id="PIZ62768.1"/>
    </source>
</evidence>
<keyword evidence="1" id="KW-0472">Membrane</keyword>
<comment type="caution">
    <text evidence="2">The sequence shown here is derived from an EMBL/GenBank/DDBJ whole genome shotgun (WGS) entry which is preliminary data.</text>
</comment>
<accession>A0A2M7TY66</accession>
<dbReference type="AlphaFoldDB" id="A0A2M7TY66"/>
<gene>
    <name evidence="2" type="ORF">COY16_03565</name>
</gene>
<keyword evidence="1" id="KW-1133">Transmembrane helix</keyword>
<dbReference type="EMBL" id="PFOB01000045">
    <property type="protein sequence ID" value="PIZ62768.1"/>
    <property type="molecule type" value="Genomic_DNA"/>
</dbReference>
<proteinExistence type="predicted"/>
<protein>
    <submittedName>
        <fullName evidence="2">Uncharacterized protein</fullName>
    </submittedName>
</protein>